<dbReference type="SUPFAM" id="SSF51735">
    <property type="entry name" value="NAD(P)-binding Rossmann-fold domains"/>
    <property type="match status" value="1"/>
</dbReference>
<comment type="catalytic activity">
    <reaction evidence="4">
        <text>(R)-pantoate + NADP(+) = 2-dehydropantoate + NADPH + H(+)</text>
        <dbReference type="Rhea" id="RHEA:16233"/>
        <dbReference type="ChEBI" id="CHEBI:11561"/>
        <dbReference type="ChEBI" id="CHEBI:15378"/>
        <dbReference type="ChEBI" id="CHEBI:15980"/>
        <dbReference type="ChEBI" id="CHEBI:57783"/>
        <dbReference type="ChEBI" id="CHEBI:58349"/>
        <dbReference type="EC" id="1.1.1.169"/>
    </reaction>
</comment>
<dbReference type="Proteomes" id="UP001147700">
    <property type="component" value="Unassembled WGS sequence"/>
</dbReference>
<evidence type="ECO:0000313" key="8">
    <source>
        <dbReference type="Proteomes" id="UP001147700"/>
    </source>
</evidence>
<keyword evidence="8" id="KW-1185">Reference proteome</keyword>
<keyword evidence="2 4" id="KW-0521">NADP</keyword>
<dbReference type="SUPFAM" id="SSF48179">
    <property type="entry name" value="6-phosphogluconate dehydrogenase C-terminal domain-like"/>
    <property type="match status" value="1"/>
</dbReference>
<dbReference type="GO" id="GO:0008677">
    <property type="term" value="F:2-dehydropantoate 2-reductase activity"/>
    <property type="evidence" value="ECO:0007669"/>
    <property type="project" value="UniProtKB-EC"/>
</dbReference>
<dbReference type="RefSeq" id="WP_202956119.1">
    <property type="nucleotide sequence ID" value="NZ_JAPCID010000007.1"/>
</dbReference>
<gene>
    <name evidence="7" type="ORF">OJ962_05540</name>
</gene>
<dbReference type="InterPro" id="IPR008927">
    <property type="entry name" value="6-PGluconate_DH-like_C_sf"/>
</dbReference>
<dbReference type="InterPro" id="IPR003710">
    <property type="entry name" value="ApbA"/>
</dbReference>
<dbReference type="InterPro" id="IPR051402">
    <property type="entry name" value="KPR-Related"/>
</dbReference>
<dbReference type="NCBIfam" id="NF005091">
    <property type="entry name" value="PRK06522.2-2"/>
    <property type="match status" value="1"/>
</dbReference>
<keyword evidence="4" id="KW-0566">Pantothenate biosynthesis</keyword>
<dbReference type="InterPro" id="IPR036291">
    <property type="entry name" value="NAD(P)-bd_dom_sf"/>
</dbReference>
<protein>
    <recommendedName>
        <fullName evidence="4">2-dehydropantoate 2-reductase</fullName>
        <ecNumber evidence="4">1.1.1.169</ecNumber>
    </recommendedName>
    <alternativeName>
        <fullName evidence="4">Ketopantoate reductase</fullName>
    </alternativeName>
</protein>
<comment type="similarity">
    <text evidence="1 4">Belongs to the ketopantoate reductase family.</text>
</comment>
<evidence type="ECO:0000256" key="1">
    <source>
        <dbReference type="ARBA" id="ARBA00007870"/>
    </source>
</evidence>
<sequence>MSARVAVVGVGAIGGVVAAELLAAGAQVTLCARTPLDRLVVEREEHPRDLGVSALTDPTQAEPTEFAVVALKAQDSAHAAPWLARLAVPETTIVVIQNGVEHDERLAPHAVVPAIINTAVERVAPGRLKHGAGDTLTLADRPGARAFAALLDGSVIKAVLEPDFTTAAWRKLFSNLAGNPLTAITGRRSEVLQVPEARELALRVLEEALPVARAEGARLTDEDPRRTVEMLTALPPDVGSSMLYDRLNGRPLEIDPLVGAVVRAGRRHALPTPRAETLYALLSAL</sequence>
<keyword evidence="3 4" id="KW-0560">Oxidoreductase</keyword>
<evidence type="ECO:0000313" key="7">
    <source>
        <dbReference type="EMBL" id="MDA0136954.1"/>
    </source>
</evidence>
<dbReference type="Pfam" id="PF02558">
    <property type="entry name" value="ApbA"/>
    <property type="match status" value="1"/>
</dbReference>
<organism evidence="7 8">
    <name type="scientific">Solirubrobacter deserti</name>
    <dbReference type="NCBI Taxonomy" id="2282478"/>
    <lineage>
        <taxon>Bacteria</taxon>
        <taxon>Bacillati</taxon>
        <taxon>Actinomycetota</taxon>
        <taxon>Thermoleophilia</taxon>
        <taxon>Solirubrobacterales</taxon>
        <taxon>Solirubrobacteraceae</taxon>
        <taxon>Solirubrobacter</taxon>
    </lineage>
</organism>
<dbReference type="Pfam" id="PF08546">
    <property type="entry name" value="ApbA_C"/>
    <property type="match status" value="1"/>
</dbReference>
<proteinExistence type="inferred from homology"/>
<comment type="function">
    <text evidence="4">Catalyzes the NADPH-dependent reduction of ketopantoate into pantoic acid.</text>
</comment>
<dbReference type="Gene3D" id="1.10.1040.10">
    <property type="entry name" value="N-(1-d-carboxylethyl)-l-norvaline Dehydrogenase, domain 2"/>
    <property type="match status" value="1"/>
</dbReference>
<evidence type="ECO:0000256" key="2">
    <source>
        <dbReference type="ARBA" id="ARBA00022857"/>
    </source>
</evidence>
<dbReference type="InterPro" id="IPR013332">
    <property type="entry name" value="KPR_N"/>
</dbReference>
<name>A0ABT4REI5_9ACTN</name>
<comment type="pathway">
    <text evidence="4">Cofactor biosynthesis; (R)-pantothenate biosynthesis; (R)-pantoate from 3-methyl-2-oxobutanoate: step 2/2.</text>
</comment>
<dbReference type="Gene3D" id="3.40.50.720">
    <property type="entry name" value="NAD(P)-binding Rossmann-like Domain"/>
    <property type="match status" value="1"/>
</dbReference>
<dbReference type="EC" id="1.1.1.169" evidence="4"/>
<accession>A0ABT4REI5</accession>
<dbReference type="NCBIfam" id="TIGR00745">
    <property type="entry name" value="apbA_panE"/>
    <property type="match status" value="1"/>
</dbReference>
<comment type="caution">
    <text evidence="7">The sequence shown here is derived from an EMBL/GenBank/DDBJ whole genome shotgun (WGS) entry which is preliminary data.</text>
</comment>
<feature type="domain" description="Ketopantoate reductase N-terminal" evidence="5">
    <location>
        <begin position="5"/>
        <end position="141"/>
    </location>
</feature>
<evidence type="ECO:0000256" key="3">
    <source>
        <dbReference type="ARBA" id="ARBA00023002"/>
    </source>
</evidence>
<evidence type="ECO:0000259" key="6">
    <source>
        <dbReference type="Pfam" id="PF08546"/>
    </source>
</evidence>
<evidence type="ECO:0000256" key="4">
    <source>
        <dbReference type="RuleBase" id="RU362068"/>
    </source>
</evidence>
<feature type="domain" description="Ketopantoate reductase C-terminal" evidence="6">
    <location>
        <begin position="163"/>
        <end position="284"/>
    </location>
</feature>
<dbReference type="PANTHER" id="PTHR21708:SF26">
    <property type="entry name" value="2-DEHYDROPANTOATE 2-REDUCTASE"/>
    <property type="match status" value="1"/>
</dbReference>
<evidence type="ECO:0000259" key="5">
    <source>
        <dbReference type="Pfam" id="PF02558"/>
    </source>
</evidence>
<dbReference type="InterPro" id="IPR013752">
    <property type="entry name" value="KPA_reductase"/>
</dbReference>
<dbReference type="PANTHER" id="PTHR21708">
    <property type="entry name" value="PROBABLE 2-DEHYDROPANTOATE 2-REDUCTASE"/>
    <property type="match status" value="1"/>
</dbReference>
<dbReference type="InterPro" id="IPR013328">
    <property type="entry name" value="6PGD_dom2"/>
</dbReference>
<dbReference type="EMBL" id="JAPCID010000007">
    <property type="protein sequence ID" value="MDA0136954.1"/>
    <property type="molecule type" value="Genomic_DNA"/>
</dbReference>
<reference evidence="7" key="1">
    <citation type="submission" date="2022-10" db="EMBL/GenBank/DDBJ databases">
        <title>The WGS of Solirubrobacter sp. CPCC 204708.</title>
        <authorList>
            <person name="Jiang Z."/>
        </authorList>
    </citation>
    <scope>NUCLEOTIDE SEQUENCE</scope>
    <source>
        <strain evidence="7">CPCC 204708</strain>
    </source>
</reference>